<dbReference type="PANTHER" id="PTHR12526">
    <property type="entry name" value="GLYCOSYLTRANSFERASE"/>
    <property type="match status" value="1"/>
</dbReference>
<sequence length="464" mass="51531">MIPPDPTELVEPKPTLPNPRHRIVFLNRSYWPDIEATGQLLSDLCCGLSRQFDVHVVCGQPNSPETNSPFLQVGAEVRDGVTIHRLAHHQFAKKNPFGRILNLLSFFYSARRYLRKIDWGADVVISETDPFLLPIAGAEYARRVGAEHCVYLQDIYPDVAEAVGKVRLPLVAPLLRRKLRAAYRDASRIIVLGRCMRRRLTGPGWGIQRDKIEIVPNWSDCQTIAPIDPCENQFRKRYELSDAFVVMHSGNMGLTQRLEVLISAAAEPHWPARAKLVLVGNGASRGKLLEHTAQLNLPPGRVEFVHYQPRDQLTESLSAANVHVVSMHQSVTGCLCPSKLYGIMAAGRSVIAVADPQTDLCQIVRERDIGWCVPPGSPSAIADAVAQAEAESRRSSTSDFVNRQRRSRDAAIRHFDRPVIVKKFSQILTSILSDHASDLTDHHLHEAPVPQHSNASGSGIALTL</sequence>
<feature type="domain" description="Glycosyl transferase family 1" evidence="1">
    <location>
        <begin position="235"/>
        <end position="392"/>
    </location>
</feature>
<dbReference type="InterPro" id="IPR001296">
    <property type="entry name" value="Glyco_trans_1"/>
</dbReference>
<dbReference type="GO" id="GO:0016757">
    <property type="term" value="F:glycosyltransferase activity"/>
    <property type="evidence" value="ECO:0007669"/>
    <property type="project" value="TreeGrafter"/>
</dbReference>
<dbReference type="RefSeq" id="WP_145387006.1">
    <property type="nucleotide sequence ID" value="NZ_CP037423.1"/>
</dbReference>
<gene>
    <name evidence="3" type="ORF">Enr13x_29880</name>
</gene>
<evidence type="ECO:0000259" key="1">
    <source>
        <dbReference type="Pfam" id="PF00534"/>
    </source>
</evidence>
<evidence type="ECO:0000313" key="3">
    <source>
        <dbReference type="EMBL" id="QDV43134.1"/>
    </source>
</evidence>
<dbReference type="Proteomes" id="UP000319004">
    <property type="component" value="Chromosome"/>
</dbReference>
<dbReference type="Pfam" id="PF13579">
    <property type="entry name" value="Glyco_trans_4_4"/>
    <property type="match status" value="1"/>
</dbReference>
<proteinExistence type="predicted"/>
<dbReference type="Pfam" id="PF00534">
    <property type="entry name" value="Glycos_transf_1"/>
    <property type="match status" value="1"/>
</dbReference>
<dbReference type="EMBL" id="CP037423">
    <property type="protein sequence ID" value="QDV43134.1"/>
    <property type="molecule type" value="Genomic_DNA"/>
</dbReference>
<dbReference type="KEGG" id="snep:Enr13x_29880"/>
<keyword evidence="4" id="KW-1185">Reference proteome</keyword>
<feature type="domain" description="Glycosyltransferase subfamily 4-like N-terminal" evidence="2">
    <location>
        <begin position="41"/>
        <end position="218"/>
    </location>
</feature>
<dbReference type="InterPro" id="IPR028098">
    <property type="entry name" value="Glyco_trans_4-like_N"/>
</dbReference>
<dbReference type="PANTHER" id="PTHR12526:SF638">
    <property type="entry name" value="SPORE COAT PROTEIN SA"/>
    <property type="match status" value="1"/>
</dbReference>
<dbReference type="OrthoDB" id="9811902at2"/>
<dbReference type="CDD" id="cd03794">
    <property type="entry name" value="GT4_WbuB-like"/>
    <property type="match status" value="1"/>
</dbReference>
<dbReference type="SUPFAM" id="SSF53756">
    <property type="entry name" value="UDP-Glycosyltransferase/glycogen phosphorylase"/>
    <property type="match status" value="1"/>
</dbReference>
<dbReference type="Gene3D" id="3.40.50.2000">
    <property type="entry name" value="Glycogen Phosphorylase B"/>
    <property type="match status" value="2"/>
</dbReference>
<reference evidence="3 4" key="1">
    <citation type="submission" date="2019-03" db="EMBL/GenBank/DDBJ databases">
        <title>Deep-cultivation of Planctomycetes and their phenomic and genomic characterization uncovers novel biology.</title>
        <authorList>
            <person name="Wiegand S."/>
            <person name="Jogler M."/>
            <person name="Boedeker C."/>
            <person name="Pinto D."/>
            <person name="Vollmers J."/>
            <person name="Rivas-Marin E."/>
            <person name="Kohn T."/>
            <person name="Peeters S.H."/>
            <person name="Heuer A."/>
            <person name="Rast P."/>
            <person name="Oberbeckmann S."/>
            <person name="Bunk B."/>
            <person name="Jeske O."/>
            <person name="Meyerdierks A."/>
            <person name="Storesund J.E."/>
            <person name="Kallscheuer N."/>
            <person name="Luecker S."/>
            <person name="Lage O.M."/>
            <person name="Pohl T."/>
            <person name="Merkel B.J."/>
            <person name="Hornburger P."/>
            <person name="Mueller R.-W."/>
            <person name="Bruemmer F."/>
            <person name="Labrenz M."/>
            <person name="Spormann A.M."/>
            <person name="Op den Camp H."/>
            <person name="Overmann J."/>
            <person name="Amann R."/>
            <person name="Jetten M.S.M."/>
            <person name="Mascher T."/>
            <person name="Medema M.H."/>
            <person name="Devos D.P."/>
            <person name="Kaster A.-K."/>
            <person name="Ovreas L."/>
            <person name="Rohde M."/>
            <person name="Galperin M.Y."/>
            <person name="Jogler C."/>
        </authorList>
    </citation>
    <scope>NUCLEOTIDE SEQUENCE [LARGE SCALE GENOMIC DNA]</scope>
    <source>
        <strain evidence="3 4">Enr13</strain>
    </source>
</reference>
<organism evidence="3 4">
    <name type="scientific">Stieleria neptunia</name>
    <dbReference type="NCBI Taxonomy" id="2527979"/>
    <lineage>
        <taxon>Bacteria</taxon>
        <taxon>Pseudomonadati</taxon>
        <taxon>Planctomycetota</taxon>
        <taxon>Planctomycetia</taxon>
        <taxon>Pirellulales</taxon>
        <taxon>Pirellulaceae</taxon>
        <taxon>Stieleria</taxon>
    </lineage>
</organism>
<evidence type="ECO:0000313" key="4">
    <source>
        <dbReference type="Proteomes" id="UP000319004"/>
    </source>
</evidence>
<evidence type="ECO:0000259" key="2">
    <source>
        <dbReference type="Pfam" id="PF13579"/>
    </source>
</evidence>
<protein>
    <submittedName>
        <fullName evidence="3">Putative glycosyl transferase</fullName>
    </submittedName>
</protein>
<dbReference type="AlphaFoldDB" id="A0A518HQK6"/>
<accession>A0A518HQK6</accession>
<keyword evidence="3" id="KW-0808">Transferase</keyword>
<name>A0A518HQK6_9BACT</name>